<gene>
    <name evidence="1" type="ORF">PoB_006772800</name>
</gene>
<accession>A0AAV4DAI5</accession>
<sequence length="166" mass="18583">MCSLPNLQRFDVVERPVKELHLEATSIRQIRRHSSLHPFGVLVAGVQHIKQIVDHAHNYNSAMDILKRRKFKDILTELHGIGHASAENLSSQPHFHILGLLTDMALSKLAGEAKALSLLNVDELFKIISPDDVASVNLHQVTNCKGIANYLEHVANTKKYIDTVSR</sequence>
<keyword evidence="2" id="KW-1185">Reference proteome</keyword>
<organism evidence="1 2">
    <name type="scientific">Plakobranchus ocellatus</name>
    <dbReference type="NCBI Taxonomy" id="259542"/>
    <lineage>
        <taxon>Eukaryota</taxon>
        <taxon>Metazoa</taxon>
        <taxon>Spiralia</taxon>
        <taxon>Lophotrochozoa</taxon>
        <taxon>Mollusca</taxon>
        <taxon>Gastropoda</taxon>
        <taxon>Heterobranchia</taxon>
        <taxon>Euthyneura</taxon>
        <taxon>Panpulmonata</taxon>
        <taxon>Sacoglossa</taxon>
        <taxon>Placobranchoidea</taxon>
        <taxon>Plakobranchidae</taxon>
        <taxon>Plakobranchus</taxon>
    </lineage>
</organism>
<name>A0AAV4DAI5_9GAST</name>
<proteinExistence type="predicted"/>
<evidence type="ECO:0000313" key="1">
    <source>
        <dbReference type="EMBL" id="GFO41223.1"/>
    </source>
</evidence>
<dbReference type="AlphaFoldDB" id="A0AAV4DAI5"/>
<reference evidence="1 2" key="1">
    <citation type="journal article" date="2021" name="Elife">
        <title>Chloroplast acquisition without the gene transfer in kleptoplastic sea slugs, Plakobranchus ocellatus.</title>
        <authorList>
            <person name="Maeda T."/>
            <person name="Takahashi S."/>
            <person name="Yoshida T."/>
            <person name="Shimamura S."/>
            <person name="Takaki Y."/>
            <person name="Nagai Y."/>
            <person name="Toyoda A."/>
            <person name="Suzuki Y."/>
            <person name="Arimoto A."/>
            <person name="Ishii H."/>
            <person name="Satoh N."/>
            <person name="Nishiyama T."/>
            <person name="Hasebe M."/>
            <person name="Maruyama T."/>
            <person name="Minagawa J."/>
            <person name="Obokata J."/>
            <person name="Shigenobu S."/>
        </authorList>
    </citation>
    <scope>NUCLEOTIDE SEQUENCE [LARGE SCALE GENOMIC DNA]</scope>
</reference>
<evidence type="ECO:0000313" key="2">
    <source>
        <dbReference type="Proteomes" id="UP000735302"/>
    </source>
</evidence>
<comment type="caution">
    <text evidence="1">The sequence shown here is derived from an EMBL/GenBank/DDBJ whole genome shotgun (WGS) entry which is preliminary data.</text>
</comment>
<dbReference type="Proteomes" id="UP000735302">
    <property type="component" value="Unassembled WGS sequence"/>
</dbReference>
<protein>
    <submittedName>
        <fullName evidence="1">Uncharacterized protein</fullName>
    </submittedName>
</protein>
<dbReference type="EMBL" id="BLXT01007673">
    <property type="protein sequence ID" value="GFO41223.1"/>
    <property type="molecule type" value="Genomic_DNA"/>
</dbReference>